<evidence type="ECO:0000256" key="1">
    <source>
        <dbReference type="ARBA" id="ARBA00023002"/>
    </source>
</evidence>
<dbReference type="InterPro" id="IPR023210">
    <property type="entry name" value="NADP_OxRdtase_dom"/>
</dbReference>
<dbReference type="eggNOG" id="COG0667">
    <property type="taxonomic scope" value="Bacteria"/>
</dbReference>
<feature type="domain" description="NADP-dependent oxidoreductase" evidence="2">
    <location>
        <begin position="15"/>
        <end position="303"/>
    </location>
</feature>
<protein>
    <submittedName>
        <fullName evidence="3">Aldo/keto reductase</fullName>
    </submittedName>
</protein>
<dbReference type="RefSeq" id="WP_035712711.1">
    <property type="nucleotide sequence ID" value="NZ_CAMIFG010000028.1"/>
</dbReference>
<dbReference type="Pfam" id="PF00248">
    <property type="entry name" value="Aldo_ket_red"/>
    <property type="match status" value="1"/>
</dbReference>
<dbReference type="PANTHER" id="PTHR43625:SF40">
    <property type="entry name" value="ALDO-KETO REDUCTASE YAKC [NADP(+)]"/>
    <property type="match status" value="1"/>
</dbReference>
<gene>
    <name evidence="3" type="ORF">CN97_00020</name>
</gene>
<dbReference type="OrthoDB" id="9803483at2"/>
<proteinExistence type="predicted"/>
<dbReference type="InterPro" id="IPR036812">
    <property type="entry name" value="NAD(P)_OxRdtase_dom_sf"/>
</dbReference>
<dbReference type="SUPFAM" id="SSF51430">
    <property type="entry name" value="NAD(P)-linked oxidoreductase"/>
    <property type="match status" value="1"/>
</dbReference>
<comment type="caution">
    <text evidence="3">The sequence shown here is derived from an EMBL/GenBank/DDBJ whole genome shotgun (WGS) entry which is preliminary data.</text>
</comment>
<keyword evidence="1" id="KW-0560">Oxidoreductase</keyword>
<keyword evidence="4" id="KW-1185">Reference proteome</keyword>
<dbReference type="AlphaFoldDB" id="A0A086Y032"/>
<evidence type="ECO:0000313" key="3">
    <source>
        <dbReference type="EMBL" id="KFI27632.1"/>
    </source>
</evidence>
<dbReference type="Gene3D" id="3.20.20.100">
    <property type="entry name" value="NADP-dependent oxidoreductase domain"/>
    <property type="match status" value="1"/>
</dbReference>
<dbReference type="Proteomes" id="UP000028826">
    <property type="component" value="Unassembled WGS sequence"/>
</dbReference>
<dbReference type="EMBL" id="JGYG01000010">
    <property type="protein sequence ID" value="KFI27632.1"/>
    <property type="molecule type" value="Genomic_DNA"/>
</dbReference>
<dbReference type="GO" id="GO:0005737">
    <property type="term" value="C:cytoplasm"/>
    <property type="evidence" value="ECO:0007669"/>
    <property type="project" value="TreeGrafter"/>
</dbReference>
<evidence type="ECO:0000313" key="4">
    <source>
        <dbReference type="Proteomes" id="UP000028826"/>
    </source>
</evidence>
<dbReference type="InterPro" id="IPR050791">
    <property type="entry name" value="Aldo-Keto_reductase"/>
</dbReference>
<dbReference type="GO" id="GO:0016491">
    <property type="term" value="F:oxidoreductase activity"/>
    <property type="evidence" value="ECO:0007669"/>
    <property type="project" value="UniProtKB-KW"/>
</dbReference>
<organism evidence="3 4">
    <name type="scientific">Haematobacter massiliensis</name>
    <dbReference type="NCBI Taxonomy" id="195105"/>
    <lineage>
        <taxon>Bacteria</taxon>
        <taxon>Pseudomonadati</taxon>
        <taxon>Pseudomonadota</taxon>
        <taxon>Alphaproteobacteria</taxon>
        <taxon>Rhodobacterales</taxon>
        <taxon>Paracoccaceae</taxon>
        <taxon>Haematobacter</taxon>
    </lineage>
</organism>
<name>A0A086Y032_9RHOB</name>
<dbReference type="PANTHER" id="PTHR43625">
    <property type="entry name" value="AFLATOXIN B1 ALDEHYDE REDUCTASE"/>
    <property type="match status" value="1"/>
</dbReference>
<reference evidence="3 4" key="1">
    <citation type="submission" date="2014-03" db="EMBL/GenBank/DDBJ databases">
        <title>Genome of Haematobacter massiliensis CCUG 47968.</title>
        <authorList>
            <person name="Wang D."/>
            <person name="Wang G."/>
        </authorList>
    </citation>
    <scope>NUCLEOTIDE SEQUENCE [LARGE SCALE GENOMIC DNA]</scope>
    <source>
        <strain evidence="3 4">CCUG 47968</strain>
    </source>
</reference>
<accession>A0A086Y032</accession>
<sequence>MIRRKLGRNGPEVSAIGLGCMSFAGFYGATDREESFRCLDEARDLGIDFLDTAELYGMGVSEEVIGTYMADRKATFHIATKGGIVPKPTRHFNNSTSYFRDALDKSLKRLGVERITVYYAHRHDAEVPVEEVAGTLSRFVDEGKIGGIGFSEIAPATLRRAHAAHPVAAIQNEYSLWTRLPELGMLQATEELGVAFVAFSPLGRGIFAETPPDPARFAETDFRRSNPRFQEPNWSANLLWVEGFRSYCHARGWTVPAAAVAWTLDRAPHILSIPGTRSPAHLRELAAAAAITFTEEDRREIARLMPPGFAHGPRYSEAQHKGVPVYG</sequence>
<dbReference type="STRING" id="195105.CN97_00020"/>
<evidence type="ECO:0000259" key="2">
    <source>
        <dbReference type="Pfam" id="PF00248"/>
    </source>
</evidence>